<reference evidence="1" key="2">
    <citation type="submission" date="2023-07" db="EMBL/GenBank/DDBJ databases">
        <authorList>
            <person name="Aydin F."/>
            <person name="Tarhane S."/>
            <person name="Saticioglu I.B."/>
            <person name="Karakaya E."/>
            <person name="Abay S."/>
            <person name="Guran O."/>
            <person name="Bozkurt E."/>
            <person name="Uzum N."/>
            <person name="Olgun K."/>
            <person name="Jablonski D."/>
        </authorList>
    </citation>
    <scope>NUCLEOTIDE SEQUENCE</scope>
    <source>
        <strain evidence="1">Faydin-H75</strain>
    </source>
</reference>
<reference evidence="1 3" key="3">
    <citation type="journal article" date="2024" name="Syst. Appl. Microbiol.">
        <title>Helicobacter cappadocius sp. nov., from lizards: The first psychrotrophic Helicobacter species.</title>
        <authorList>
            <person name="Aydin F."/>
            <person name="Tarhane S."/>
            <person name="Karakaya E."/>
            <person name="Abay S."/>
            <person name="Kayman T."/>
            <person name="Guran O."/>
            <person name="Bozkurt E."/>
            <person name="Uzum N."/>
            <person name="Avci A."/>
            <person name="Olgun K."/>
            <person name="Jablonski D."/>
            <person name="Guran C."/>
            <person name="Burcin Saticioglu I."/>
        </authorList>
    </citation>
    <scope>NUCLEOTIDE SEQUENCE [LARGE SCALE GENOMIC DNA]</scope>
    <source>
        <strain evidence="1">Faydin-H75</strain>
        <strain evidence="3">faydin-H76</strain>
    </source>
</reference>
<evidence type="ECO:0000313" key="1">
    <source>
        <dbReference type="EMBL" id="MDO7252789.1"/>
    </source>
</evidence>
<accession>A0AA90PIF0</accession>
<evidence type="ECO:0000313" key="2">
    <source>
        <dbReference type="EMBL" id="MDP2538832.1"/>
    </source>
</evidence>
<dbReference type="Proteomes" id="UP001177258">
    <property type="component" value="Unassembled WGS sequence"/>
</dbReference>
<comment type="caution">
    <text evidence="2">The sequence shown here is derived from an EMBL/GenBank/DDBJ whole genome shotgun (WGS) entry which is preliminary data.</text>
</comment>
<keyword evidence="4" id="KW-1185">Reference proteome</keyword>
<protein>
    <submittedName>
        <fullName evidence="2">Uncharacterized protein</fullName>
    </submittedName>
</protein>
<reference evidence="2 4" key="1">
    <citation type="submission" date="2023-07" db="EMBL/GenBank/DDBJ databases">
        <title>Unpublished Manusciprt.</title>
        <authorList>
            <person name="Aydin F."/>
            <person name="Tarhane S."/>
            <person name="Saticioglu I.B."/>
            <person name="Karakaya E."/>
            <person name="Abay S."/>
            <person name="Guran O."/>
            <person name="Bozkurt E."/>
            <person name="Uzum N."/>
            <person name="Olgun K."/>
            <person name="Jablonski D."/>
        </authorList>
    </citation>
    <scope>NUCLEOTIDE SEQUENCE</scope>
    <source>
        <strain evidence="4">faydin-H75</strain>
        <strain evidence="2">Faydin-H76</strain>
    </source>
</reference>
<dbReference type="RefSeq" id="WP_305516635.1">
    <property type="nucleotide sequence ID" value="NZ_JAUPEV010000003.1"/>
</dbReference>
<organism evidence="2 3">
    <name type="scientific">Helicobacter cappadocius</name>
    <dbReference type="NCBI Taxonomy" id="3063998"/>
    <lineage>
        <taxon>Bacteria</taxon>
        <taxon>Pseudomonadati</taxon>
        <taxon>Campylobacterota</taxon>
        <taxon>Epsilonproteobacteria</taxon>
        <taxon>Campylobacterales</taxon>
        <taxon>Helicobacteraceae</taxon>
        <taxon>Helicobacter</taxon>
    </lineage>
</organism>
<dbReference type="EMBL" id="JAUPEV010000003">
    <property type="protein sequence ID" value="MDO7252789.1"/>
    <property type="molecule type" value="Genomic_DNA"/>
</dbReference>
<gene>
    <name evidence="1" type="ORF">Q5I04_02490</name>
    <name evidence="2" type="ORF">Q5I06_03420</name>
</gene>
<evidence type="ECO:0000313" key="3">
    <source>
        <dbReference type="Proteomes" id="UP001177258"/>
    </source>
</evidence>
<dbReference type="Proteomes" id="UP001240777">
    <property type="component" value="Unassembled WGS sequence"/>
</dbReference>
<evidence type="ECO:0000313" key="4">
    <source>
        <dbReference type="Proteomes" id="UP001240777"/>
    </source>
</evidence>
<name>A0AA90PIF0_9HELI</name>
<sequence length="300" mass="35033">MKTKYSIGVDTFRFVISKDSLEVFLRKKDLYAKIRKSTRNIQIHEYVSQKFKSQKTHHPKHPFDVKYINLKRGNKSLSNTILLISNSITCHQYSKANKKGYEHYVEVVFAGLHQPSKNIDSYVFKALKAFLKRFKTHSLDLASDFDYKGHLRDLLKQTGALNAYMAIGARSRNEGDSIYINETIRKHGLRKILLYDKYKKQKFYHKENIQPDFIHWKRCEIVLEIKERFFRWIEYDGLDGGIALLNDMALKMGVRGIIGLDVSILSKQIMKLKDLRRSIDFKALALQPKNADRLKSAKIA</sequence>
<proteinExistence type="predicted"/>
<dbReference type="AlphaFoldDB" id="A0AA90PIF0"/>
<dbReference type="EMBL" id="JAUYZK010000004">
    <property type="protein sequence ID" value="MDP2538832.1"/>
    <property type="molecule type" value="Genomic_DNA"/>
</dbReference>